<dbReference type="Pfam" id="PF05004">
    <property type="entry name" value="IFRD"/>
    <property type="match status" value="1"/>
</dbReference>
<gene>
    <name evidence="3" type="ORF">KUTeg_020113</name>
</gene>
<dbReference type="PANTHER" id="PTHR12354">
    <property type="entry name" value="INTERFERON-RELATED DEVELOPMENTAL REGULATOR"/>
    <property type="match status" value="1"/>
</dbReference>
<evidence type="ECO:0000259" key="2">
    <source>
        <dbReference type="Pfam" id="PF05004"/>
    </source>
</evidence>
<comment type="caution">
    <text evidence="3">The sequence shown here is derived from an EMBL/GenBank/DDBJ whole genome shotgun (WGS) entry which is preliminary data.</text>
</comment>
<proteinExistence type="inferred from homology"/>
<feature type="domain" description="Interferon-related developmental regulator N-terminal" evidence="2">
    <location>
        <begin position="1"/>
        <end position="137"/>
    </location>
</feature>
<dbReference type="Gene3D" id="1.25.10.10">
    <property type="entry name" value="Leucine-rich Repeat Variant"/>
    <property type="match status" value="1"/>
</dbReference>
<dbReference type="InterPro" id="IPR039777">
    <property type="entry name" value="IFRD"/>
</dbReference>
<dbReference type="EMBL" id="JARBDR010000918">
    <property type="protein sequence ID" value="KAJ8301126.1"/>
    <property type="molecule type" value="Genomic_DNA"/>
</dbReference>
<comment type="similarity">
    <text evidence="1">Belongs to the IFRD family.</text>
</comment>
<evidence type="ECO:0000313" key="3">
    <source>
        <dbReference type="EMBL" id="KAJ8301126.1"/>
    </source>
</evidence>
<accession>A0ABQ9E9N8</accession>
<sequence length="144" mass="15373">MTVADGVTRCLKKGKGDEQALAARCLSLLCIQLGLDAGEEFVEFQPSLLTIMTDNSAALKARSECATALSICNFIASSDIEVVNSAMNALENVFKCSYRKGDKSIPSHSPEVCKFHSSALAGWSLLLSIAPAYLVTKLIISDVN</sequence>
<keyword evidence="4" id="KW-1185">Reference proteome</keyword>
<dbReference type="InterPro" id="IPR016024">
    <property type="entry name" value="ARM-type_fold"/>
</dbReference>
<dbReference type="SUPFAM" id="SSF48371">
    <property type="entry name" value="ARM repeat"/>
    <property type="match status" value="1"/>
</dbReference>
<evidence type="ECO:0000256" key="1">
    <source>
        <dbReference type="ARBA" id="ARBA00008828"/>
    </source>
</evidence>
<dbReference type="PANTHER" id="PTHR12354:SF1">
    <property type="entry name" value="INTERFERON-RELATED DEVELOPMENTAL REGULATOR 1"/>
    <property type="match status" value="1"/>
</dbReference>
<reference evidence="3 4" key="1">
    <citation type="submission" date="2022-12" db="EMBL/GenBank/DDBJ databases">
        <title>Chromosome-level genome of Tegillarca granosa.</title>
        <authorList>
            <person name="Kim J."/>
        </authorList>
    </citation>
    <scope>NUCLEOTIDE SEQUENCE [LARGE SCALE GENOMIC DNA]</scope>
    <source>
        <strain evidence="3">Teg-2019</strain>
        <tissue evidence="3">Adductor muscle</tissue>
    </source>
</reference>
<dbReference type="InterPro" id="IPR007701">
    <property type="entry name" value="Interferon-rel_develop_reg_N"/>
</dbReference>
<name>A0ABQ9E9N8_TEGGR</name>
<dbReference type="InterPro" id="IPR011989">
    <property type="entry name" value="ARM-like"/>
</dbReference>
<dbReference type="Proteomes" id="UP001217089">
    <property type="component" value="Unassembled WGS sequence"/>
</dbReference>
<protein>
    <recommendedName>
        <fullName evidence="2">Interferon-related developmental regulator N-terminal domain-containing protein</fullName>
    </recommendedName>
</protein>
<organism evidence="3 4">
    <name type="scientific">Tegillarca granosa</name>
    <name type="common">Malaysian cockle</name>
    <name type="synonym">Anadara granosa</name>
    <dbReference type="NCBI Taxonomy" id="220873"/>
    <lineage>
        <taxon>Eukaryota</taxon>
        <taxon>Metazoa</taxon>
        <taxon>Spiralia</taxon>
        <taxon>Lophotrochozoa</taxon>
        <taxon>Mollusca</taxon>
        <taxon>Bivalvia</taxon>
        <taxon>Autobranchia</taxon>
        <taxon>Pteriomorphia</taxon>
        <taxon>Arcoida</taxon>
        <taxon>Arcoidea</taxon>
        <taxon>Arcidae</taxon>
        <taxon>Tegillarca</taxon>
    </lineage>
</organism>
<evidence type="ECO:0000313" key="4">
    <source>
        <dbReference type="Proteomes" id="UP001217089"/>
    </source>
</evidence>